<feature type="disulfide bond" evidence="12">
    <location>
        <begin position="398"/>
        <end position="407"/>
    </location>
</feature>
<dbReference type="Gene3D" id="2.10.25.10">
    <property type="entry name" value="Laminin"/>
    <property type="match status" value="8"/>
</dbReference>
<comment type="caution">
    <text evidence="17">The sequence shown here is derived from an EMBL/GenBank/DDBJ whole genome shotgun (WGS) entry which is preliminary data.</text>
</comment>
<dbReference type="FunFam" id="2.10.25.10:FF:000224">
    <property type="entry name" value="Usherin"/>
    <property type="match status" value="1"/>
</dbReference>
<dbReference type="Gene3D" id="2.60.120.260">
    <property type="entry name" value="Galactose-binding domain-like"/>
    <property type="match status" value="1"/>
</dbReference>
<feature type="domain" description="Laminin EGF-like" evidence="15">
    <location>
        <begin position="689"/>
        <end position="736"/>
    </location>
</feature>
<dbReference type="GO" id="GO:0070831">
    <property type="term" value="P:basement membrane assembly"/>
    <property type="evidence" value="ECO:0007669"/>
    <property type="project" value="TreeGrafter"/>
</dbReference>
<sequence length="1378" mass="150149">MRILLLLAAIAAASQAQTDCSRGACYPPSNDLLLGRSHQLHATSTCGLTGSEVYCTPYEQRRMKCCPCDSRNPNAQLAHTVRDVLSTAGPERWWQSRKELTPVTLQLDLGNLFQLDNLLLSFKGPRPNAFVIERTLDNGRVWQPTLYLATDCAKSFPGIPTTTPLNLEHTYCYTLPPTGANPYHDHTIQYSPLRQYAYVPASKSQKIEDVSGVTGLRVRLTELGDVPRLPGRALSRFYALKEMRVLGSCMCHGHANRCLPEAYNSPQSSIQVNPQCDCQHNTAGVNCERCDELYNDLPWSPAEEGDPHTCKRCECNNHAQRCHFDQAVYEASGRSSGGVCEGCLHHTTGPKCDQCAPGYQPNPRSQMDRPDACLRCVCSAEGTVNGGRCDESTGLCQCKVNVEGPRCDRCKRGYYGLSASNPLGCSKCSCSVDGSLAEVCDPITGQCPCRPHFQGLNCEVCSEGYWKPFLSGGCTPCNCDPTRSYSDRCDQVTGQCQCRPGFQGRGCTECPDNTYGDALIGCKPCECNNHAQRCHFDQAVYEASGRRSGGVCEGCLHHTTGPKCDQCAPGYQPNPRSQMDRPDACLRCVCSAEGTVNGGRCDDSTGLCQCKVNVEGPRCDRCKRGYYGLSASNPLGCSKCSCSLDGSLAEVCDPITGQCPCRPHFHGLNCEVCSKGYWKPSLSGRCTPCNCDPTRSYSDTCDQVTGQCQCRPGFGGRGCTECPDNTYGDALIGCKPCRCDAEGTLPEVCDKQTGECLCRPGVTGTSCDSCSPGHCDSFPGCSTCPSCFFTLDAQIQNMSSALGKLSPTVPTRPGGSGVLGNFGPRIRVLENNLFQIQGSIFLPLNTTTQIDEAVSKLDKLRDQMDKINNDLSPKERTPGLDSELDKLQALLDSLTLQYKAKIDAKDKTVSQNNSGAFSIIKNAYNESTDAAKKVDDSKTTLKESADLRKETMDIRNQVQPANTRDLDKLNQSMATQPDLTPAAKQVCGSLRSETCTPLKCEGEDLCPPEGTPLCKKGEKCVGAVPLSKRANADVKDVKDRLDQLSGKITDAAEKLQDAQENTNQVRLTAEKLSNKMKQARDDLEDDLKETRDVVKDIKDFLSDPSSNLTHIQEVSDWILRAKLPLNLAALKRKLEELKDLATNLPDSTAVLKEAEPQLETAKKLLQEAKDARDTALGVKEGVDELVEGIVSEEDTLSDLEDKVQESMDLIDNLSDTLNKAKEQLIPAEKTLDDVSKLTKPMKPQLDELKELLENGGQLALDAQDNAENAQNEADDAEEDLVPLEEKLKELKDKAAARGPEGEAGAGGERLAKLKEDVGVLANTTDTMLKTIEGKADSLRSLQDEILQKSKQLEGLDVLLENLLRKLRDKARDLSICQA</sequence>
<dbReference type="GO" id="GO:0007411">
    <property type="term" value="P:axon guidance"/>
    <property type="evidence" value="ECO:0007669"/>
    <property type="project" value="TreeGrafter"/>
</dbReference>
<dbReference type="Gene3D" id="2.170.300.10">
    <property type="entry name" value="Tie2 ligand-binding domain superfamily"/>
    <property type="match status" value="1"/>
</dbReference>
<evidence type="ECO:0000256" key="11">
    <source>
        <dbReference type="ARBA" id="ARBA00023292"/>
    </source>
</evidence>
<dbReference type="PANTHER" id="PTHR10574">
    <property type="entry name" value="NETRIN/LAMININ-RELATED"/>
    <property type="match status" value="1"/>
</dbReference>
<feature type="domain" description="Laminin EGF-like" evidence="15">
    <location>
        <begin position="588"/>
        <end position="639"/>
    </location>
</feature>
<feature type="disulfide bond" evidence="12">
    <location>
        <begin position="689"/>
        <end position="701"/>
    </location>
</feature>
<proteinExistence type="predicted"/>
<name>A0AAN7XXJ2_ELEMC</name>
<evidence type="ECO:0000259" key="16">
    <source>
        <dbReference type="PROSITE" id="PS51117"/>
    </source>
</evidence>
<feature type="disulfide bond" evidence="12">
    <location>
        <begin position="477"/>
        <end position="489"/>
    </location>
</feature>
<feature type="disulfide bond" evidence="12">
    <location>
        <begin position="555"/>
        <end position="564"/>
    </location>
</feature>
<keyword evidence="7" id="KW-0130">Cell adhesion</keyword>
<feature type="signal peptide" evidence="14">
    <location>
        <begin position="1"/>
        <end position="16"/>
    </location>
</feature>
<dbReference type="GO" id="GO:0016477">
    <property type="term" value="P:cell migration"/>
    <property type="evidence" value="ECO:0007669"/>
    <property type="project" value="TreeGrafter"/>
</dbReference>
<dbReference type="SMART" id="SM00181">
    <property type="entry name" value="EGF"/>
    <property type="match status" value="10"/>
</dbReference>
<feature type="disulfide bond" evidence="12">
    <location>
        <begin position="642"/>
        <end position="659"/>
    </location>
</feature>
<keyword evidence="18" id="KW-1185">Reference proteome</keyword>
<dbReference type="SMART" id="SM00180">
    <property type="entry name" value="EGF_Lam"/>
    <property type="match status" value="10"/>
</dbReference>
<dbReference type="GO" id="GO:0009887">
    <property type="term" value="P:animal organ morphogenesis"/>
    <property type="evidence" value="ECO:0007669"/>
    <property type="project" value="TreeGrafter"/>
</dbReference>
<feature type="domain" description="Laminin EGF-like" evidence="15">
    <location>
        <begin position="640"/>
        <end position="688"/>
    </location>
</feature>
<feature type="domain" description="Laminin EGF-like" evidence="15">
    <location>
        <begin position="376"/>
        <end position="427"/>
    </location>
</feature>
<dbReference type="Proteomes" id="UP001346869">
    <property type="component" value="Unassembled WGS sequence"/>
</dbReference>
<reference evidence="17 18" key="2">
    <citation type="journal article" date="2023" name="Mol. Biol. Evol.">
        <title>Genomics of Secondarily Temperate Adaptation in the Only Non-Antarctic Icefish.</title>
        <authorList>
            <person name="Rivera-Colon A.G."/>
            <person name="Rayamajhi N."/>
            <person name="Minhas B.F."/>
            <person name="Madrigal G."/>
            <person name="Bilyk K.T."/>
            <person name="Yoon V."/>
            <person name="Hune M."/>
            <person name="Gregory S."/>
            <person name="Cheng C.H.C."/>
            <person name="Catchen J.M."/>
        </authorList>
    </citation>
    <scope>NUCLEOTIDE SEQUENCE [LARGE SCALE GENOMIC DNA]</scope>
    <source>
        <strain evidence="17">JMC-PN-2008</strain>
    </source>
</reference>
<keyword evidence="3" id="KW-0272">Extracellular matrix</keyword>
<dbReference type="InterPro" id="IPR002049">
    <property type="entry name" value="LE_dom"/>
</dbReference>
<dbReference type="FunFam" id="2.10.25.10:FF:000135">
    <property type="entry name" value="Laminin subunit beta 4"/>
    <property type="match status" value="1"/>
</dbReference>
<feature type="domain" description="Laminin EGF-like" evidence="15">
    <location>
        <begin position="525"/>
        <end position="587"/>
    </location>
</feature>
<protein>
    <recommendedName>
        <fullName evidence="19">Laminin subunit beta-3</fullName>
    </recommendedName>
</protein>
<dbReference type="FunFam" id="2.60.120.260:FF:000073">
    <property type="entry name" value="Laminin subunit beta 3"/>
    <property type="match status" value="1"/>
</dbReference>
<comment type="subcellular location">
    <subcellularLocation>
        <location evidence="1">Secreted</location>
        <location evidence="1">Extracellular space</location>
        <location evidence="1">Extracellular matrix</location>
        <location evidence="1">Basement membrane</location>
    </subcellularLocation>
</comment>
<feature type="domain" description="Laminin EGF-like" evidence="15">
    <location>
        <begin position="737"/>
        <end position="783"/>
    </location>
</feature>
<dbReference type="FunFam" id="2.10.25.10:FF:000082">
    <property type="entry name" value="Laminin subunit alpha 1"/>
    <property type="match status" value="1"/>
</dbReference>
<organism evidence="17 18">
    <name type="scientific">Eleginops maclovinus</name>
    <name type="common">Patagonian blennie</name>
    <name type="synonym">Eleginus maclovinus</name>
    <dbReference type="NCBI Taxonomy" id="56733"/>
    <lineage>
        <taxon>Eukaryota</taxon>
        <taxon>Metazoa</taxon>
        <taxon>Chordata</taxon>
        <taxon>Craniata</taxon>
        <taxon>Vertebrata</taxon>
        <taxon>Euteleostomi</taxon>
        <taxon>Actinopterygii</taxon>
        <taxon>Neopterygii</taxon>
        <taxon>Teleostei</taxon>
        <taxon>Neoteleostei</taxon>
        <taxon>Acanthomorphata</taxon>
        <taxon>Eupercaria</taxon>
        <taxon>Perciformes</taxon>
        <taxon>Notothenioidei</taxon>
        <taxon>Eleginopidae</taxon>
        <taxon>Eleginops</taxon>
    </lineage>
</organism>
<keyword evidence="6" id="KW-0084">Basement membrane</keyword>
<evidence type="ECO:0000313" key="17">
    <source>
        <dbReference type="EMBL" id="KAK5871863.1"/>
    </source>
</evidence>
<evidence type="ECO:0000256" key="1">
    <source>
        <dbReference type="ARBA" id="ARBA00004302"/>
    </source>
</evidence>
<evidence type="ECO:0000313" key="18">
    <source>
        <dbReference type="Proteomes" id="UP001346869"/>
    </source>
</evidence>
<feature type="disulfide bond" evidence="12">
    <location>
        <begin position="430"/>
        <end position="447"/>
    </location>
</feature>
<dbReference type="PROSITE" id="PS51117">
    <property type="entry name" value="LAMININ_NTER"/>
    <property type="match status" value="1"/>
</dbReference>
<evidence type="ECO:0000256" key="6">
    <source>
        <dbReference type="ARBA" id="ARBA00022869"/>
    </source>
</evidence>
<dbReference type="SUPFAM" id="SSF57196">
    <property type="entry name" value="EGF/Laminin"/>
    <property type="match status" value="9"/>
</dbReference>
<dbReference type="GO" id="GO:0043256">
    <property type="term" value="C:laminin complex"/>
    <property type="evidence" value="ECO:0007669"/>
    <property type="project" value="TreeGrafter"/>
</dbReference>
<keyword evidence="8 13" id="KW-0175">Coiled coil</keyword>
<feature type="disulfide bond" evidence="12">
    <location>
        <begin position="498"/>
        <end position="507"/>
    </location>
</feature>
<evidence type="ECO:0000256" key="5">
    <source>
        <dbReference type="ARBA" id="ARBA00022737"/>
    </source>
</evidence>
<dbReference type="PROSITE" id="PS01248">
    <property type="entry name" value="EGF_LAM_1"/>
    <property type="match status" value="2"/>
</dbReference>
<dbReference type="Pfam" id="PF00055">
    <property type="entry name" value="Laminin_N"/>
    <property type="match status" value="1"/>
</dbReference>
<feature type="domain" description="Laminin EGF-like" evidence="15">
    <location>
        <begin position="477"/>
        <end position="524"/>
    </location>
</feature>
<dbReference type="CDD" id="cd00055">
    <property type="entry name" value="EGF_Lam"/>
    <property type="match status" value="10"/>
</dbReference>
<feature type="disulfide bond" evidence="12">
    <location>
        <begin position="691"/>
        <end position="708"/>
    </location>
</feature>
<feature type="coiled-coil region" evidence="13">
    <location>
        <begin position="1027"/>
        <end position="1093"/>
    </location>
</feature>
<dbReference type="FunFam" id="2.10.25.10:FF:000011">
    <property type="entry name" value="Cadherin EGF LAG seven-pass G-type receptor"/>
    <property type="match status" value="1"/>
</dbReference>
<feature type="disulfide bond" evidence="12">
    <location>
        <begin position="739"/>
        <end position="756"/>
    </location>
</feature>
<feature type="coiled-coil region" evidence="13">
    <location>
        <begin position="1259"/>
        <end position="1293"/>
    </location>
</feature>
<feature type="coiled-coil region" evidence="13">
    <location>
        <begin position="1120"/>
        <end position="1223"/>
    </location>
</feature>
<keyword evidence="4 14" id="KW-0732">Signal</keyword>
<dbReference type="EMBL" id="JAUZQC010000004">
    <property type="protein sequence ID" value="KAK5871863.1"/>
    <property type="molecule type" value="Genomic_DNA"/>
</dbReference>
<dbReference type="InterPro" id="IPR000742">
    <property type="entry name" value="EGF"/>
</dbReference>
<evidence type="ECO:0000256" key="2">
    <source>
        <dbReference type="ARBA" id="ARBA00022525"/>
    </source>
</evidence>
<keyword evidence="10" id="KW-0325">Glycoprotein</keyword>
<dbReference type="PANTHER" id="PTHR10574:SF268">
    <property type="entry name" value="LAMININ SUBUNIT BETA-3"/>
    <property type="match status" value="1"/>
</dbReference>
<comment type="caution">
    <text evidence="12">Lacks conserved residue(s) required for the propagation of feature annotation.</text>
</comment>
<evidence type="ECO:0000256" key="13">
    <source>
        <dbReference type="SAM" id="Coils"/>
    </source>
</evidence>
<keyword evidence="9 12" id="KW-1015">Disulfide bond</keyword>
<keyword evidence="11 12" id="KW-0424">Laminin EGF-like domain</keyword>
<reference evidence="17 18" key="1">
    <citation type="journal article" date="2023" name="Genes (Basel)">
        <title>Chromosome-Level Genome Assembly and Circadian Gene Repertoire of the Patagonia Blennie Eleginops maclovinus-The Closest Ancestral Proxy of Antarctic Cryonotothenioids.</title>
        <authorList>
            <person name="Cheng C.C."/>
            <person name="Rivera-Colon A.G."/>
            <person name="Minhas B.F."/>
            <person name="Wilson L."/>
            <person name="Rayamajhi N."/>
            <person name="Vargas-Chacoff L."/>
            <person name="Catchen J.M."/>
        </authorList>
    </citation>
    <scope>NUCLEOTIDE SEQUENCE [LARGE SCALE GENOMIC DNA]</scope>
    <source>
        <strain evidence="17">JMC-PN-2008</strain>
    </source>
</reference>
<evidence type="ECO:0000259" key="15">
    <source>
        <dbReference type="PROSITE" id="PS50027"/>
    </source>
</evidence>
<keyword evidence="5" id="KW-0677">Repeat</keyword>
<feature type="disulfide bond" evidence="12">
    <location>
        <begin position="661"/>
        <end position="670"/>
    </location>
</feature>
<dbReference type="PROSITE" id="PS50027">
    <property type="entry name" value="EGF_LAM_2"/>
    <property type="match status" value="9"/>
</dbReference>
<evidence type="ECO:0000256" key="8">
    <source>
        <dbReference type="ARBA" id="ARBA00023054"/>
    </source>
</evidence>
<dbReference type="InterPro" id="IPR050440">
    <property type="entry name" value="Laminin/Netrin_ECM"/>
</dbReference>
<feature type="disulfide bond" evidence="12">
    <location>
        <begin position="479"/>
        <end position="496"/>
    </location>
</feature>
<feature type="disulfide bond" evidence="12">
    <location>
        <begin position="737"/>
        <end position="749"/>
    </location>
</feature>
<feature type="disulfide bond" evidence="12">
    <location>
        <begin position="610"/>
        <end position="619"/>
    </location>
</feature>
<keyword evidence="2" id="KW-0964">Secreted</keyword>
<dbReference type="GO" id="GO:0034446">
    <property type="term" value="P:substrate adhesion-dependent cell spreading"/>
    <property type="evidence" value="ECO:0007669"/>
    <property type="project" value="TreeGrafter"/>
</dbReference>
<feature type="disulfide bond" evidence="12">
    <location>
        <begin position="449"/>
        <end position="458"/>
    </location>
</feature>
<accession>A0AAN7XXJ2</accession>
<evidence type="ECO:0000256" key="10">
    <source>
        <dbReference type="ARBA" id="ARBA00023180"/>
    </source>
</evidence>
<feature type="disulfide bond" evidence="12">
    <location>
        <begin position="710"/>
        <end position="719"/>
    </location>
</feature>
<evidence type="ECO:0000256" key="14">
    <source>
        <dbReference type="SAM" id="SignalP"/>
    </source>
</evidence>
<dbReference type="SMART" id="SM00136">
    <property type="entry name" value="LamNT"/>
    <property type="match status" value="1"/>
</dbReference>
<dbReference type="InterPro" id="IPR008211">
    <property type="entry name" value="Laminin_N"/>
</dbReference>
<dbReference type="FunFam" id="2.170.300.10:FF:000001">
    <property type="entry name" value="Laminin subunit beta-1"/>
    <property type="match status" value="1"/>
</dbReference>
<evidence type="ECO:0000256" key="3">
    <source>
        <dbReference type="ARBA" id="ARBA00022530"/>
    </source>
</evidence>
<dbReference type="GO" id="GO:0009888">
    <property type="term" value="P:tissue development"/>
    <property type="evidence" value="ECO:0007669"/>
    <property type="project" value="TreeGrafter"/>
</dbReference>
<evidence type="ECO:0000256" key="12">
    <source>
        <dbReference type="PROSITE-ProRule" id="PRU00460"/>
    </source>
</evidence>
<feature type="disulfide bond" evidence="12">
    <location>
        <begin position="640"/>
        <end position="652"/>
    </location>
</feature>
<evidence type="ECO:0000256" key="9">
    <source>
        <dbReference type="ARBA" id="ARBA00023157"/>
    </source>
</evidence>
<feature type="domain" description="Laminin N-terminal" evidence="16">
    <location>
        <begin position="21"/>
        <end position="248"/>
    </location>
</feature>
<evidence type="ECO:0000256" key="7">
    <source>
        <dbReference type="ARBA" id="ARBA00022889"/>
    </source>
</evidence>
<feature type="disulfide bond" evidence="12">
    <location>
        <begin position="758"/>
        <end position="767"/>
    </location>
</feature>
<feature type="domain" description="Laminin EGF-like" evidence="15">
    <location>
        <begin position="428"/>
        <end position="476"/>
    </location>
</feature>
<dbReference type="Gene3D" id="1.20.120.20">
    <property type="entry name" value="Apolipoprotein"/>
    <property type="match status" value="1"/>
</dbReference>
<dbReference type="PRINTS" id="PR00011">
    <property type="entry name" value="EGFLAMININ"/>
</dbReference>
<feature type="disulfide bond" evidence="12">
    <location>
        <begin position="428"/>
        <end position="440"/>
    </location>
</feature>
<evidence type="ECO:0008006" key="19">
    <source>
        <dbReference type="Google" id="ProtNLM"/>
    </source>
</evidence>
<feature type="disulfide bond" evidence="12">
    <location>
        <begin position="343"/>
        <end position="352"/>
    </location>
</feature>
<feature type="domain" description="Laminin EGF-like" evidence="15">
    <location>
        <begin position="313"/>
        <end position="375"/>
    </location>
</feature>
<feature type="chain" id="PRO_5043048949" description="Laminin subunit beta-3" evidence="14">
    <location>
        <begin position="17"/>
        <end position="1378"/>
    </location>
</feature>
<evidence type="ECO:0000256" key="4">
    <source>
        <dbReference type="ARBA" id="ARBA00022729"/>
    </source>
</evidence>
<dbReference type="Pfam" id="PF00053">
    <property type="entry name" value="EGF_laminin"/>
    <property type="match status" value="10"/>
</dbReference>
<dbReference type="FunFam" id="2.10.25.10:FF:000084">
    <property type="entry name" value="Laminin subunit alpha 3"/>
    <property type="match status" value="2"/>
</dbReference>
<gene>
    <name evidence="17" type="ORF">PBY51_012604</name>
</gene>